<dbReference type="InterPro" id="IPR027417">
    <property type="entry name" value="P-loop_NTPase"/>
</dbReference>
<dbReference type="PANTHER" id="PTHR43642:SF1">
    <property type="entry name" value="HYBRID SIGNAL TRANSDUCTION HISTIDINE KINASE G"/>
    <property type="match status" value="1"/>
</dbReference>
<dbReference type="Gene3D" id="3.30.450.40">
    <property type="match status" value="1"/>
</dbReference>
<dbReference type="InterPro" id="IPR005467">
    <property type="entry name" value="His_kinase_dom"/>
</dbReference>
<dbReference type="Gene3D" id="1.10.287.130">
    <property type="match status" value="1"/>
</dbReference>
<dbReference type="Proteomes" id="UP000440224">
    <property type="component" value="Unassembled WGS sequence"/>
</dbReference>
<dbReference type="InterPro" id="IPR000719">
    <property type="entry name" value="Prot_kinase_dom"/>
</dbReference>
<dbReference type="InterPro" id="IPR008271">
    <property type="entry name" value="Ser/Thr_kinase_AS"/>
</dbReference>
<name>A0A6N7Q1H2_9BACT</name>
<evidence type="ECO:0000256" key="2">
    <source>
        <dbReference type="ARBA" id="ARBA00004370"/>
    </source>
</evidence>
<dbReference type="OrthoDB" id="5521237at2"/>
<dbReference type="InterPro" id="IPR029016">
    <property type="entry name" value="GAF-like_dom_sf"/>
</dbReference>
<dbReference type="InterPro" id="IPR041664">
    <property type="entry name" value="AAA_16"/>
</dbReference>
<dbReference type="Gene3D" id="3.40.50.300">
    <property type="entry name" value="P-loop containing nucleotide triphosphate hydrolases"/>
    <property type="match status" value="1"/>
</dbReference>
<dbReference type="Pfam" id="PF13191">
    <property type="entry name" value="AAA_16"/>
    <property type="match status" value="1"/>
</dbReference>
<dbReference type="SMART" id="SM00448">
    <property type="entry name" value="REC"/>
    <property type="match status" value="1"/>
</dbReference>
<dbReference type="Gene3D" id="3.40.50.2300">
    <property type="match status" value="1"/>
</dbReference>
<evidence type="ECO:0000256" key="9">
    <source>
        <dbReference type="ARBA" id="ARBA00022840"/>
    </source>
</evidence>
<dbReference type="SUPFAM" id="SSF55874">
    <property type="entry name" value="ATPase domain of HSP90 chaperone/DNA topoisomerase II/histidine kinase"/>
    <property type="match status" value="1"/>
</dbReference>
<dbReference type="InterPro" id="IPR001789">
    <property type="entry name" value="Sig_transdc_resp-reg_receiver"/>
</dbReference>
<dbReference type="InterPro" id="IPR011006">
    <property type="entry name" value="CheY-like_superfamily"/>
</dbReference>
<evidence type="ECO:0000256" key="12">
    <source>
        <dbReference type="PROSITE-ProRule" id="PRU00169"/>
    </source>
</evidence>
<dbReference type="GO" id="GO:0000155">
    <property type="term" value="F:phosphorelay sensor kinase activity"/>
    <property type="evidence" value="ECO:0007669"/>
    <property type="project" value="InterPro"/>
</dbReference>
<dbReference type="SUPFAM" id="SSF56112">
    <property type="entry name" value="Protein kinase-like (PK-like)"/>
    <property type="match status" value="1"/>
</dbReference>
<comment type="catalytic activity">
    <reaction evidence="1">
        <text>ATP + protein L-histidine = ADP + protein N-phospho-L-histidine.</text>
        <dbReference type="EC" id="2.7.13.3"/>
    </reaction>
</comment>
<comment type="caution">
    <text evidence="17">The sequence shown here is derived from an EMBL/GenBank/DDBJ whole genome shotgun (WGS) entry which is preliminary data.</text>
</comment>
<dbReference type="InterPro" id="IPR053159">
    <property type="entry name" value="Hybrid_Histidine_Kinase"/>
</dbReference>
<dbReference type="PANTHER" id="PTHR43642">
    <property type="entry name" value="HYBRID SIGNAL TRANSDUCTION HISTIDINE KINASE G"/>
    <property type="match status" value="1"/>
</dbReference>
<dbReference type="CDD" id="cd17546">
    <property type="entry name" value="REC_hyHK_CKI1_RcsC-like"/>
    <property type="match status" value="1"/>
</dbReference>
<dbReference type="Pfam" id="PF01590">
    <property type="entry name" value="GAF"/>
    <property type="match status" value="1"/>
</dbReference>
<accession>A0A6N7Q1H2</accession>
<dbReference type="Pfam" id="PF00072">
    <property type="entry name" value="Response_reg"/>
    <property type="match status" value="1"/>
</dbReference>
<dbReference type="InterPro" id="IPR011009">
    <property type="entry name" value="Kinase-like_dom_sf"/>
</dbReference>
<dbReference type="PROSITE" id="PS00108">
    <property type="entry name" value="PROTEIN_KINASE_ST"/>
    <property type="match status" value="1"/>
</dbReference>
<dbReference type="CDD" id="cd00082">
    <property type="entry name" value="HisKA"/>
    <property type="match status" value="1"/>
</dbReference>
<dbReference type="PRINTS" id="PR00344">
    <property type="entry name" value="BCTRLSENSOR"/>
</dbReference>
<evidence type="ECO:0000313" key="18">
    <source>
        <dbReference type="Proteomes" id="UP000440224"/>
    </source>
</evidence>
<keyword evidence="11" id="KW-0472">Membrane</keyword>
<dbReference type="PROSITE" id="PS50110">
    <property type="entry name" value="RESPONSE_REGULATORY"/>
    <property type="match status" value="1"/>
</dbReference>
<dbReference type="Gene3D" id="1.10.510.10">
    <property type="entry name" value="Transferase(Phosphotransferase) domain 1"/>
    <property type="match status" value="1"/>
</dbReference>
<dbReference type="Pfam" id="PF00069">
    <property type="entry name" value="Pkinase"/>
    <property type="match status" value="1"/>
</dbReference>
<evidence type="ECO:0000256" key="4">
    <source>
        <dbReference type="ARBA" id="ARBA00022553"/>
    </source>
</evidence>
<dbReference type="CDD" id="cd14014">
    <property type="entry name" value="STKc_PknB_like"/>
    <property type="match status" value="1"/>
</dbReference>
<evidence type="ECO:0000313" key="17">
    <source>
        <dbReference type="EMBL" id="MRG97557.1"/>
    </source>
</evidence>
<dbReference type="FunFam" id="3.30.565.10:FF:000010">
    <property type="entry name" value="Sensor histidine kinase RcsC"/>
    <property type="match status" value="1"/>
</dbReference>
<keyword evidence="8" id="KW-0418">Kinase</keyword>
<reference evidence="17 18" key="1">
    <citation type="submission" date="2019-10" db="EMBL/GenBank/DDBJ databases">
        <title>A soil myxobacterium in the family Polyangiaceae.</title>
        <authorList>
            <person name="Li Y."/>
            <person name="Wang J."/>
        </authorList>
    </citation>
    <scope>NUCLEOTIDE SEQUENCE [LARGE SCALE GENOMIC DNA]</scope>
    <source>
        <strain evidence="17 18">DSM 14734</strain>
    </source>
</reference>
<dbReference type="SMART" id="SM00220">
    <property type="entry name" value="S_TKc"/>
    <property type="match status" value="1"/>
</dbReference>
<comment type="subcellular location">
    <subcellularLocation>
        <location evidence="2">Membrane</location>
    </subcellularLocation>
</comment>
<dbReference type="PROSITE" id="PS50011">
    <property type="entry name" value="PROTEIN_KINASE_DOM"/>
    <property type="match status" value="1"/>
</dbReference>
<keyword evidence="18" id="KW-1185">Reference proteome</keyword>
<feature type="domain" description="Response regulatory" evidence="16">
    <location>
        <begin position="1767"/>
        <end position="1883"/>
    </location>
</feature>
<dbReference type="InterPro" id="IPR036890">
    <property type="entry name" value="HATPase_C_sf"/>
</dbReference>
<keyword evidence="10" id="KW-1133">Transmembrane helix</keyword>
<dbReference type="InterPro" id="IPR036097">
    <property type="entry name" value="HisK_dim/P_sf"/>
</dbReference>
<keyword evidence="4 12" id="KW-0597">Phosphoprotein</keyword>
<dbReference type="CDD" id="cd16922">
    <property type="entry name" value="HATPase_EvgS-ArcB-TorS-like"/>
    <property type="match status" value="1"/>
</dbReference>
<dbReference type="RefSeq" id="WP_153824338.1">
    <property type="nucleotide sequence ID" value="NZ_WJIE01000018.1"/>
</dbReference>
<dbReference type="Gene3D" id="3.30.565.10">
    <property type="entry name" value="Histidine kinase-like ATPase, C-terminal domain"/>
    <property type="match status" value="1"/>
</dbReference>
<keyword evidence="7" id="KW-0547">Nucleotide-binding</keyword>
<keyword evidence="6" id="KW-0812">Transmembrane</keyword>
<gene>
    <name evidence="17" type="ORF">GF068_37355</name>
</gene>
<dbReference type="Pfam" id="PF00512">
    <property type="entry name" value="HisKA"/>
    <property type="match status" value="1"/>
</dbReference>
<evidence type="ECO:0000259" key="16">
    <source>
        <dbReference type="PROSITE" id="PS50110"/>
    </source>
</evidence>
<evidence type="ECO:0000256" key="13">
    <source>
        <dbReference type="SAM" id="MobiDB-lite"/>
    </source>
</evidence>
<feature type="region of interest" description="Disordered" evidence="13">
    <location>
        <begin position="1892"/>
        <end position="1912"/>
    </location>
</feature>
<evidence type="ECO:0000256" key="1">
    <source>
        <dbReference type="ARBA" id="ARBA00000085"/>
    </source>
</evidence>
<dbReference type="PROSITE" id="PS50109">
    <property type="entry name" value="HIS_KIN"/>
    <property type="match status" value="1"/>
</dbReference>
<dbReference type="EMBL" id="WJIE01000018">
    <property type="protein sequence ID" value="MRG97557.1"/>
    <property type="molecule type" value="Genomic_DNA"/>
</dbReference>
<dbReference type="EC" id="2.7.13.3" evidence="3"/>
<dbReference type="GO" id="GO:0016020">
    <property type="term" value="C:membrane"/>
    <property type="evidence" value="ECO:0007669"/>
    <property type="project" value="UniProtKB-SubCell"/>
</dbReference>
<evidence type="ECO:0000256" key="8">
    <source>
        <dbReference type="ARBA" id="ARBA00022777"/>
    </source>
</evidence>
<dbReference type="InterPro" id="IPR003661">
    <property type="entry name" value="HisK_dim/P_dom"/>
</dbReference>
<evidence type="ECO:0000259" key="15">
    <source>
        <dbReference type="PROSITE" id="PS50109"/>
    </source>
</evidence>
<dbReference type="FunFam" id="1.10.287.130:FF:000004">
    <property type="entry name" value="Ethylene receptor 1"/>
    <property type="match status" value="1"/>
</dbReference>
<feature type="compositionally biased region" description="Basic and acidic residues" evidence="13">
    <location>
        <begin position="1900"/>
        <end position="1911"/>
    </location>
</feature>
<dbReference type="SUPFAM" id="SSF47384">
    <property type="entry name" value="Homodimeric domain of signal transducing histidine kinase"/>
    <property type="match status" value="1"/>
</dbReference>
<feature type="modified residue" description="4-aspartylphosphate" evidence="12">
    <location>
        <position position="1816"/>
    </location>
</feature>
<dbReference type="InterPro" id="IPR003594">
    <property type="entry name" value="HATPase_dom"/>
</dbReference>
<dbReference type="GO" id="GO:0005524">
    <property type="term" value="F:ATP binding"/>
    <property type="evidence" value="ECO:0007669"/>
    <property type="project" value="UniProtKB-KW"/>
</dbReference>
<feature type="domain" description="Histidine kinase" evidence="15">
    <location>
        <begin position="1521"/>
        <end position="1742"/>
    </location>
</feature>
<evidence type="ECO:0000256" key="10">
    <source>
        <dbReference type="ARBA" id="ARBA00022989"/>
    </source>
</evidence>
<dbReference type="InterPro" id="IPR004358">
    <property type="entry name" value="Sig_transdc_His_kin-like_C"/>
</dbReference>
<evidence type="ECO:0000256" key="7">
    <source>
        <dbReference type="ARBA" id="ARBA00022741"/>
    </source>
</evidence>
<sequence length="1975" mass="212617">MKLGDYTLGELLYEGAETRVCRAIHAPSGARVVVKLPRPGAPRARVRGRLAHEHEVLARLVDVPGVVRSRGLVEEDGVPALVLADPGFRSLDRVLAERGRLPLASALALASGLARVLEGVHAAGVIHKDVKPQNVLVDEALEAAVLLDFGIASPLPREATAATVPEQLEGTLAYISPEQTGRTARALDARTDLYSLGVTLFEMLAGGRPFDGKDALALVHAHLAKSPPALDSVAPGVPAAVAAIVARLLEKEPDRRYRSARGVAEDLAVARRELAARGAVAPFELGTRDFSSEVRPPQVLIGREAELAHIEQAFEHAASGGVSLVLVGGPSGIGKTALVRAVHPKIAGAGRGTFVSGKHDQLARSTPLAAMAQAFGGLARQWLSSSDAALRSICDHLQSRVGDNVRLLADVVPELELVLGDVAPVPPALGDQVLHRQKLTWLAFVRTVTSFSEPLVMFLDDVQWADGATLVILEALLTDVESRSLLVVAAFRDNEAPPEHPLWKLVAAVEKGHAKVSRLSVRHLDEDETRRWTAHVLECPASDVASLSRLLWQKTRGNPFFLEQLLLSLHRRGHVRRDREGGAWSWDQAAIEHADVTDNVIHLLTREIATMPAETRKLLGFAACAGHVFQLQDLERLSGLSPEVVTGALWPALREELVVPVGADYRLELALPGEDTRRGRATYRFLHDRVQQASYEGLSADERERAHREIGERLLTRHRAEGGSAQSLLELVRHANLGARLATDDERKELARLNLEAARAAKAAGSHRLFASLLDTARSLLGEAGAAAEPALAVEITIERIEAAYLLRDFDDVEAWATALLVLPLPAAARLAAHEVRVRSCLATSQYARGVAIGLTALAEQGITFPEDEESCLAAVMAESAAISARFDADPGVFDRLPIDTSVENLLLDAMRAQMLLCGALGGRQALGMLQLVRVVAQTLERGAITPVAPLVISSFGHLWSALTGQYREAARWVAPGQDAARRARSPSLAECLSYQAVYTTYFRPVDESQPIHEQATATGLRLGSVQGTSWGLGNELFSYRLWRGQPLAAVEAFRATNLPIMLRAGDTHGRNHFELAAAYCAALMAPTPERLLADEPLATSSGALAAEGEHIVAVHARILEAYVFLVVGKYDRALARILEADAGKALLYGLTPVTYIPLWLALAAARMLERTTDAEARRGLLGHVERGLETWRYLAEGNAENFLHGLRLIEAEHARVHGRIEEAMARYDEAISRAARQGFLHIAALAALLAADMHADAGRGRIASTYFVIARDACDRWGAQALVAHLDATYPEVQRAGRSPATSAALMTNHTTTTTAGTLALELSTVVQAAQALSSELDPDRVVARLMELVLSNAGAERGALLLGDGEALSVVARLSVEGPRIEAGLSEPLERSRGLAVTAAHYVARTREPLVSSDAAADTRFAGDEHVAREGIQSILCLPLRHRAHLVGVLYLEHRTRSAFPASRVELLSILASQAAIAVENALLYRDLETKVAERTAELRVAKEAADRANQAKSAFLSNMSHELRTPLNGILGYAQILERSEGLSPKDRAGVGVIRKSGEHLLGLINEVLDLAKIEAGKVDFAPSPVHFPDFLPTVTSLCQVRAQQKGISFSCVQAGAPLAWVHVDPKRLTQVLLNVLGNAIKFTERGGVVLRVEAEAGAPGRRTVRFRVEDTGPGISKEDLVLIFEPFEQVGDKATRREGSGLGLAITKTLVERMGGRIEVESEVGRGSTFLLTLEVEELASPAAPQARPNPSAITGYRGERRRILLVDDNDDSLAWQHDLLGKLGFEVATAGDGAAAIEAAGKARPSLVVMDLMMPGVDGLEATRRLRATPAFRDLPIVACSASVSEEQRRRAHEAGCDVFLPKPIRIDVLLEALEKQLGITWIHAEGADAGPSEPRAEAASTKERPPAGTITTLLDLARRGRIRAVVEEARRLEAAEPAHGPWFAEVRALASSFQVPKLRELLGIDPPAG</sequence>
<dbReference type="SMART" id="SM00387">
    <property type="entry name" value="HATPase_c"/>
    <property type="match status" value="1"/>
</dbReference>
<protein>
    <recommendedName>
        <fullName evidence="3">histidine kinase</fullName>
        <ecNumber evidence="3">2.7.13.3</ecNumber>
    </recommendedName>
</protein>
<evidence type="ECO:0000259" key="14">
    <source>
        <dbReference type="PROSITE" id="PS50011"/>
    </source>
</evidence>
<feature type="domain" description="Protein kinase" evidence="14">
    <location>
        <begin position="6"/>
        <end position="269"/>
    </location>
</feature>
<evidence type="ECO:0000256" key="5">
    <source>
        <dbReference type="ARBA" id="ARBA00022679"/>
    </source>
</evidence>
<dbReference type="SUPFAM" id="SSF52540">
    <property type="entry name" value="P-loop containing nucleoside triphosphate hydrolases"/>
    <property type="match status" value="1"/>
</dbReference>
<proteinExistence type="predicted"/>
<keyword evidence="9" id="KW-0067">ATP-binding</keyword>
<dbReference type="InterPro" id="IPR003018">
    <property type="entry name" value="GAF"/>
</dbReference>
<organism evidence="17 18">
    <name type="scientific">Polyangium spumosum</name>
    <dbReference type="NCBI Taxonomy" id="889282"/>
    <lineage>
        <taxon>Bacteria</taxon>
        <taxon>Pseudomonadati</taxon>
        <taxon>Myxococcota</taxon>
        <taxon>Polyangia</taxon>
        <taxon>Polyangiales</taxon>
        <taxon>Polyangiaceae</taxon>
        <taxon>Polyangium</taxon>
    </lineage>
</organism>
<dbReference type="SMART" id="SM00388">
    <property type="entry name" value="HisKA"/>
    <property type="match status" value="1"/>
</dbReference>
<dbReference type="SUPFAM" id="SSF55781">
    <property type="entry name" value="GAF domain-like"/>
    <property type="match status" value="1"/>
</dbReference>
<dbReference type="Pfam" id="PF02518">
    <property type="entry name" value="HATPase_c"/>
    <property type="match status" value="1"/>
</dbReference>
<evidence type="ECO:0000256" key="11">
    <source>
        <dbReference type="ARBA" id="ARBA00023136"/>
    </source>
</evidence>
<dbReference type="SUPFAM" id="SSF52172">
    <property type="entry name" value="CheY-like"/>
    <property type="match status" value="1"/>
</dbReference>
<keyword evidence="5" id="KW-0808">Transferase</keyword>
<dbReference type="SMART" id="SM00065">
    <property type="entry name" value="GAF"/>
    <property type="match status" value="1"/>
</dbReference>
<evidence type="ECO:0000256" key="6">
    <source>
        <dbReference type="ARBA" id="ARBA00022692"/>
    </source>
</evidence>
<evidence type="ECO:0000256" key="3">
    <source>
        <dbReference type="ARBA" id="ARBA00012438"/>
    </source>
</evidence>